<evidence type="ECO:0000256" key="2">
    <source>
        <dbReference type="ARBA" id="ARBA00006966"/>
    </source>
</evidence>
<dbReference type="InterPro" id="IPR001597">
    <property type="entry name" value="ArAA_b-elim_lyase/Thr_aldolase"/>
</dbReference>
<feature type="region of interest" description="Disordered" evidence="4">
    <location>
        <begin position="19"/>
        <end position="89"/>
    </location>
</feature>
<sequence length="423" mass="45064">MIIDHSLFAYLHDVVAESLRRGGQSRPRPRDPGRYAEDVNDETRNDATTAPIPDPATEPSQATSSRGAARRVSADPADHPRNFGSDNWAGAHPEVMQALVDANVGHTPGYGGDPWTARFHEVMEDHFGPSTQAFPVFNGTGANVLALQSALPRWAAVITAASAHINYDETGAPEKVGGLKIIAAPTADGKLTPEIVEAATIGRGNEHNAQPLAVSISQATEWGTTYRPEEIRALADHAHENGMILHVDGSRLGNAAAFLDTSLGAITTSVGVDILSLGGTKNGLLGAEAVVVLNPEIGQGMRFLRKMNLQLSSKMRFLSAQLGALYDGDLWRTSADHANGMAQYLETGLAEVVASGRVPGLELVQKVEANVVFVRMPAEVAARARQRFAFASWPLEQDIVRLMCAFDTTADDVDALIAAIVGE</sequence>
<organism evidence="6 7">
    <name type="scientific">Brevibacterium ammoniilyticum</name>
    <dbReference type="NCBI Taxonomy" id="1046555"/>
    <lineage>
        <taxon>Bacteria</taxon>
        <taxon>Bacillati</taxon>
        <taxon>Actinomycetota</taxon>
        <taxon>Actinomycetes</taxon>
        <taxon>Micrococcales</taxon>
        <taxon>Brevibacteriaceae</taxon>
        <taxon>Brevibacterium</taxon>
    </lineage>
</organism>
<dbReference type="PANTHER" id="PTHR48097">
    <property type="entry name" value="L-THREONINE ALDOLASE-RELATED"/>
    <property type="match status" value="1"/>
</dbReference>
<evidence type="ECO:0000256" key="1">
    <source>
        <dbReference type="ARBA" id="ARBA00001933"/>
    </source>
</evidence>
<feature type="compositionally biased region" description="Basic and acidic residues" evidence="4">
    <location>
        <begin position="28"/>
        <end position="45"/>
    </location>
</feature>
<gene>
    <name evidence="6" type="ORF">KACC15558_13930</name>
</gene>
<reference evidence="6 7" key="1">
    <citation type="submission" date="2024-02" db="EMBL/GenBank/DDBJ databases">
        <title>Characterization of antibiotic resistant novel bacterial strains and their environmental applications.</title>
        <authorList>
            <person name="Manzoor S."/>
            <person name="Abbas S."/>
            <person name="Arshad M."/>
            <person name="Li W.J."/>
            <person name="Ahmed I."/>
        </authorList>
    </citation>
    <scope>NUCLEOTIDE SEQUENCE [LARGE SCALE GENOMIC DNA]</scope>
    <source>
        <strain evidence="6 7">KACC 15558</strain>
    </source>
</reference>
<dbReference type="PANTHER" id="PTHR48097:SF5">
    <property type="entry name" value="LOW SPECIFICITY L-THREONINE ALDOLASE"/>
    <property type="match status" value="1"/>
</dbReference>
<dbReference type="InterPro" id="IPR015422">
    <property type="entry name" value="PyrdxlP-dep_Trfase_small"/>
</dbReference>
<proteinExistence type="inferred from homology"/>
<dbReference type="Gene3D" id="3.40.640.10">
    <property type="entry name" value="Type I PLP-dependent aspartate aminotransferase-like (Major domain)"/>
    <property type="match status" value="1"/>
</dbReference>
<dbReference type="SUPFAM" id="SSF53383">
    <property type="entry name" value="PLP-dependent transferases"/>
    <property type="match status" value="1"/>
</dbReference>
<evidence type="ECO:0000313" key="7">
    <source>
        <dbReference type="Proteomes" id="UP001498935"/>
    </source>
</evidence>
<evidence type="ECO:0000259" key="5">
    <source>
        <dbReference type="Pfam" id="PF01212"/>
    </source>
</evidence>
<keyword evidence="7" id="KW-1185">Reference proteome</keyword>
<feature type="compositionally biased region" description="Basic and acidic residues" evidence="4">
    <location>
        <begin position="72"/>
        <end position="81"/>
    </location>
</feature>
<comment type="caution">
    <text evidence="6">The sequence shown here is derived from an EMBL/GenBank/DDBJ whole genome shotgun (WGS) entry which is preliminary data.</text>
</comment>
<feature type="domain" description="Aromatic amino acid beta-eliminating lyase/threonine aldolase" evidence="5">
    <location>
        <begin position="83"/>
        <end position="353"/>
    </location>
</feature>
<protein>
    <submittedName>
        <fullName evidence="6">Low specificity L-threonine aldolase</fullName>
    </submittedName>
</protein>
<dbReference type="EMBL" id="BAABNP010000004">
    <property type="protein sequence ID" value="GAA5340353.1"/>
    <property type="molecule type" value="Genomic_DNA"/>
</dbReference>
<comment type="cofactor">
    <cofactor evidence="1">
        <name>pyridoxal 5'-phosphate</name>
        <dbReference type="ChEBI" id="CHEBI:597326"/>
    </cofactor>
</comment>
<evidence type="ECO:0000313" key="6">
    <source>
        <dbReference type="EMBL" id="GAA5340353.1"/>
    </source>
</evidence>
<name>A0ABP9U2T4_9MICO</name>
<dbReference type="Gene3D" id="3.90.1150.10">
    <property type="entry name" value="Aspartate Aminotransferase, domain 1"/>
    <property type="match status" value="1"/>
</dbReference>
<evidence type="ECO:0000256" key="3">
    <source>
        <dbReference type="ARBA" id="ARBA00022898"/>
    </source>
</evidence>
<comment type="similarity">
    <text evidence="2">Belongs to the threonine aldolase family.</text>
</comment>
<keyword evidence="3" id="KW-0663">Pyridoxal phosphate</keyword>
<dbReference type="InterPro" id="IPR015424">
    <property type="entry name" value="PyrdxlP-dep_Trfase"/>
</dbReference>
<accession>A0ABP9U2T4</accession>
<dbReference type="Pfam" id="PF01212">
    <property type="entry name" value="Beta_elim_lyase"/>
    <property type="match status" value="1"/>
</dbReference>
<dbReference type="Proteomes" id="UP001498935">
    <property type="component" value="Unassembled WGS sequence"/>
</dbReference>
<dbReference type="InterPro" id="IPR015421">
    <property type="entry name" value="PyrdxlP-dep_Trfase_major"/>
</dbReference>
<evidence type="ECO:0000256" key="4">
    <source>
        <dbReference type="SAM" id="MobiDB-lite"/>
    </source>
</evidence>